<name>A0A8S5LLW9_9CAUD</name>
<evidence type="ECO:0000259" key="1">
    <source>
        <dbReference type="Pfam" id="PF24032"/>
    </source>
</evidence>
<dbReference type="EMBL" id="BK015871">
    <property type="protein sequence ID" value="DAD70848.1"/>
    <property type="molecule type" value="Genomic_DNA"/>
</dbReference>
<feature type="domain" description="YqbQ/XkdQ" evidence="1">
    <location>
        <begin position="25"/>
        <end position="318"/>
    </location>
</feature>
<proteinExistence type="predicted"/>
<sequence length="327" mass="36887">MKTELLIQNKGSGKMWELSNSVESVSWSTERTGSSGKLEFSVVKAGDLSFTEGDPVRFSVDGQLQFYGWVFTKSKDRWGVIDVTCYDRLRYLKANGSYNFYDRKVGDMIREIAADLQVDVSTLADTGYAIPSFCKEDESCLDIIGEAVQQTLLNTGDIYVFYDDGNGLALRRPEDMISNVVIGENSLVTDYTYETDIDEQTYNSVKLARPNEDTGRADVLVVQDSFNIGNWGLLQLYQTVDGDVNDAQMREQAQRSLEYYNRRKRSLKVESLGVPGLRAGQMVLMKIPGLGDINLDQYVLLDKVDHTWENGTHTMNFETLVILRSES</sequence>
<protein>
    <submittedName>
        <fullName evidence="2">43 kDa tail protein</fullName>
    </submittedName>
</protein>
<dbReference type="Pfam" id="PF24032">
    <property type="entry name" value="YQBQ"/>
    <property type="match status" value="1"/>
</dbReference>
<evidence type="ECO:0000313" key="2">
    <source>
        <dbReference type="EMBL" id="DAD70848.1"/>
    </source>
</evidence>
<reference evidence="2" key="1">
    <citation type="journal article" date="2021" name="Proc. Natl. Acad. Sci. U.S.A.">
        <title>A Catalog of Tens of Thousands of Viruses from Human Metagenomes Reveals Hidden Associations with Chronic Diseases.</title>
        <authorList>
            <person name="Tisza M.J."/>
            <person name="Buck C.B."/>
        </authorList>
    </citation>
    <scope>NUCLEOTIDE SEQUENCE</scope>
    <source>
        <strain evidence="2">Ctvok7</strain>
    </source>
</reference>
<organism evidence="2">
    <name type="scientific">Siphoviridae sp. ctvok7</name>
    <dbReference type="NCBI Taxonomy" id="2827596"/>
    <lineage>
        <taxon>Viruses</taxon>
        <taxon>Duplodnaviria</taxon>
        <taxon>Heunggongvirae</taxon>
        <taxon>Uroviricota</taxon>
        <taxon>Caudoviricetes</taxon>
    </lineage>
</organism>
<accession>A0A8S5LLW9</accession>
<dbReference type="InterPro" id="IPR056937">
    <property type="entry name" value="YqbQ/XkdQ"/>
</dbReference>
<dbReference type="SUPFAM" id="SSF69279">
    <property type="entry name" value="Phage tail proteins"/>
    <property type="match status" value="1"/>
</dbReference>